<dbReference type="Gene3D" id="3.40.50.10490">
    <property type="entry name" value="Glucose-6-phosphate isomerase like protein, domain 1"/>
    <property type="match status" value="1"/>
</dbReference>
<comment type="caution">
    <text evidence="1">The sequence shown here is derived from an EMBL/GenBank/DDBJ whole genome shotgun (WGS) entry which is preliminary data.</text>
</comment>
<protein>
    <submittedName>
        <fullName evidence="1">Uncharacterized protein</fullName>
    </submittedName>
</protein>
<keyword evidence="2" id="KW-1185">Reference proteome</keyword>
<evidence type="ECO:0000313" key="2">
    <source>
        <dbReference type="Proteomes" id="UP001082703"/>
    </source>
</evidence>
<dbReference type="Proteomes" id="UP001082703">
    <property type="component" value="Unassembled WGS sequence"/>
</dbReference>
<evidence type="ECO:0000313" key="1">
    <source>
        <dbReference type="EMBL" id="MCY1713396.1"/>
    </source>
</evidence>
<dbReference type="EMBL" id="JAPOHA010000003">
    <property type="protein sequence ID" value="MCY1713396.1"/>
    <property type="molecule type" value="Genomic_DNA"/>
</dbReference>
<dbReference type="SUPFAM" id="SSF53697">
    <property type="entry name" value="SIS domain"/>
    <property type="match status" value="1"/>
</dbReference>
<proteinExistence type="predicted"/>
<dbReference type="InterPro" id="IPR046348">
    <property type="entry name" value="SIS_dom_sf"/>
</dbReference>
<reference evidence="1 2" key="1">
    <citation type="submission" date="2022-11" db="EMBL/GenBank/DDBJ databases">
        <authorList>
            <person name="Caiyu Z."/>
        </authorList>
    </citation>
    <scope>NUCLEOTIDE SEQUENCE [LARGE SCALE GENOMIC DNA]</scope>
    <source>
        <strain evidence="1 2">YR-4</strain>
    </source>
</reference>
<dbReference type="RefSeq" id="WP_268057403.1">
    <property type="nucleotide sequence ID" value="NZ_JAPOHA010000003.1"/>
</dbReference>
<accession>A0ABT4BU02</accession>
<name>A0ABT4BU02_9FIRM</name>
<gene>
    <name evidence="1" type="ORF">OUY18_03885</name>
</gene>
<organism evidence="1 2">
    <name type="scientific">Caproiciproducens galactitolivorans</name>
    <dbReference type="NCBI Taxonomy" id="642589"/>
    <lineage>
        <taxon>Bacteria</taxon>
        <taxon>Bacillati</taxon>
        <taxon>Bacillota</taxon>
        <taxon>Clostridia</taxon>
        <taxon>Eubacteriales</taxon>
        <taxon>Acutalibacteraceae</taxon>
        <taxon>Caproiciproducens</taxon>
    </lineage>
</organism>
<sequence>MDIRKAIYEKYLKMPVTLVIPLMFINYEQPYDKNDLFIAIAQSGKSTATIDEEISPLFMVIPFQLTAYLLSIDLGIDLTRENSLSDDIFKFSQKEKTEQNS</sequence>